<dbReference type="Proteomes" id="UP001279410">
    <property type="component" value="Unassembled WGS sequence"/>
</dbReference>
<name>A0AAD3RIX8_LATJO</name>
<feature type="compositionally biased region" description="Pro residues" evidence="1">
    <location>
        <begin position="242"/>
        <end position="251"/>
    </location>
</feature>
<sequence>MVSCVHGSAWGNMRKSHIMEAHVRWLIKPHVTAEGVQGSTRTALCMFLSQTTCRKRTFLIVVILRDGGGASYDHSGCTSYLATRRSFWGHRFEPVALRRCQGTEPDDRVAGGQSSSSSLLPRPHRHLLPEGRPPSVGPSPQALKHENSGSSVLRDDEDEEDVKESQAEAVAKRCGHSKPPNNRPFMMPLQCNDDPALPSTPPPPPCTSLHSCTGMWSNKLPAPLLLPAAATTIATTATTSPVLPPSQPKPLFPQIKKTKKARNYRGGVGREGGRTLQTEHKERIHGLSHTLPEKKEGDPFKCGAAALIHWVKMGEGGVTEEPQETGSCDTVVCAAMERPITAVTWQALFKAPVLPHRAAIHRLYSQPHTPMLNHWTSKLV</sequence>
<evidence type="ECO:0000313" key="2">
    <source>
        <dbReference type="EMBL" id="GLD70863.1"/>
    </source>
</evidence>
<keyword evidence="3" id="KW-1185">Reference proteome</keyword>
<organism evidence="2 3">
    <name type="scientific">Lates japonicus</name>
    <name type="common">Japanese lates</name>
    <dbReference type="NCBI Taxonomy" id="270547"/>
    <lineage>
        <taxon>Eukaryota</taxon>
        <taxon>Metazoa</taxon>
        <taxon>Chordata</taxon>
        <taxon>Craniata</taxon>
        <taxon>Vertebrata</taxon>
        <taxon>Euteleostomi</taxon>
        <taxon>Actinopterygii</taxon>
        <taxon>Neopterygii</taxon>
        <taxon>Teleostei</taxon>
        <taxon>Neoteleostei</taxon>
        <taxon>Acanthomorphata</taxon>
        <taxon>Carangaria</taxon>
        <taxon>Carangaria incertae sedis</taxon>
        <taxon>Centropomidae</taxon>
        <taxon>Lates</taxon>
    </lineage>
</organism>
<protein>
    <submittedName>
        <fullName evidence="2">Sulfated surface glycoprotein 185-like protein</fullName>
    </submittedName>
</protein>
<dbReference type="EMBL" id="BRZM01000457">
    <property type="protein sequence ID" value="GLD70863.1"/>
    <property type="molecule type" value="Genomic_DNA"/>
</dbReference>
<dbReference type="AlphaFoldDB" id="A0AAD3RIX8"/>
<feature type="region of interest" description="Disordered" evidence="1">
    <location>
        <begin position="239"/>
        <end position="273"/>
    </location>
</feature>
<accession>A0AAD3RIX8</accession>
<proteinExistence type="predicted"/>
<reference evidence="2" key="1">
    <citation type="submission" date="2022-08" db="EMBL/GenBank/DDBJ databases">
        <title>Genome sequencing of akame (Lates japonicus).</title>
        <authorList>
            <person name="Hashiguchi Y."/>
            <person name="Takahashi H."/>
        </authorList>
    </citation>
    <scope>NUCLEOTIDE SEQUENCE</scope>
    <source>
        <strain evidence="2">Kochi</strain>
    </source>
</reference>
<feature type="region of interest" description="Disordered" evidence="1">
    <location>
        <begin position="103"/>
        <end position="182"/>
    </location>
</feature>
<evidence type="ECO:0000313" key="3">
    <source>
        <dbReference type="Proteomes" id="UP001279410"/>
    </source>
</evidence>
<evidence type="ECO:0000256" key="1">
    <source>
        <dbReference type="SAM" id="MobiDB-lite"/>
    </source>
</evidence>
<gene>
    <name evidence="2" type="ORF">AKAME5_002218200</name>
</gene>
<comment type="caution">
    <text evidence="2">The sequence shown here is derived from an EMBL/GenBank/DDBJ whole genome shotgun (WGS) entry which is preliminary data.</text>
</comment>